<comment type="caution">
    <text evidence="1">The sequence shown here is derived from an EMBL/GenBank/DDBJ whole genome shotgun (WGS) entry which is preliminary data.</text>
</comment>
<sequence>MATNTKTLRMVFRNQAGKNVTISLDSPRSDVTPAEIEAAMDLVIARNIFTSSGGDLVSKQDIRIIDSTTDDLYDPA</sequence>
<evidence type="ECO:0000313" key="2">
    <source>
        <dbReference type="Proteomes" id="UP000298324"/>
    </source>
</evidence>
<dbReference type="InterPro" id="IPR021321">
    <property type="entry name" value="DUF2922"/>
</dbReference>
<dbReference type="AlphaFoldDB" id="A0A4Y7RIS6"/>
<evidence type="ECO:0008006" key="3">
    <source>
        <dbReference type="Google" id="ProtNLM"/>
    </source>
</evidence>
<reference evidence="1 2" key="1">
    <citation type="journal article" date="2018" name="Environ. Microbiol.">
        <title>Novel energy conservation strategies and behaviour of Pelotomaculum schinkii driving syntrophic propionate catabolism.</title>
        <authorList>
            <person name="Hidalgo-Ahumada C.A.P."/>
            <person name="Nobu M.K."/>
            <person name="Narihiro T."/>
            <person name="Tamaki H."/>
            <person name="Liu W.T."/>
            <person name="Kamagata Y."/>
            <person name="Stams A.J.M."/>
            <person name="Imachi H."/>
            <person name="Sousa D.Z."/>
        </authorList>
    </citation>
    <scope>NUCLEOTIDE SEQUENCE [LARGE SCALE GENOMIC DNA]</scope>
    <source>
        <strain evidence="1 2">HH</strain>
    </source>
</reference>
<organism evidence="1 2">
    <name type="scientific">Pelotomaculum schinkii</name>
    <dbReference type="NCBI Taxonomy" id="78350"/>
    <lineage>
        <taxon>Bacteria</taxon>
        <taxon>Bacillati</taxon>
        <taxon>Bacillota</taxon>
        <taxon>Clostridia</taxon>
        <taxon>Eubacteriales</taxon>
        <taxon>Desulfotomaculaceae</taxon>
        <taxon>Pelotomaculum</taxon>
    </lineage>
</organism>
<name>A0A4Y7RIS6_9FIRM</name>
<dbReference type="EMBL" id="QFGA01000001">
    <property type="protein sequence ID" value="TEB08237.1"/>
    <property type="molecule type" value="Genomic_DNA"/>
</dbReference>
<dbReference type="Pfam" id="PF11148">
    <property type="entry name" value="DUF2922"/>
    <property type="match status" value="1"/>
</dbReference>
<gene>
    <name evidence="1" type="ORF">Psch_01792</name>
</gene>
<dbReference type="Proteomes" id="UP000298324">
    <property type="component" value="Unassembled WGS sequence"/>
</dbReference>
<accession>A0A4Y7RIS6</accession>
<evidence type="ECO:0000313" key="1">
    <source>
        <dbReference type="EMBL" id="TEB08237.1"/>
    </source>
</evidence>
<protein>
    <recommendedName>
        <fullName evidence="3">DUF2922 domain-containing protein</fullName>
    </recommendedName>
</protein>
<keyword evidence="2" id="KW-1185">Reference proteome</keyword>
<proteinExistence type="predicted"/>
<dbReference type="RefSeq" id="WP_190239918.1">
    <property type="nucleotide sequence ID" value="NZ_QFGA01000001.1"/>
</dbReference>